<dbReference type="AlphaFoldDB" id="A0A4Q7MA27"/>
<evidence type="ECO:0000313" key="2">
    <source>
        <dbReference type="Proteomes" id="UP000293852"/>
    </source>
</evidence>
<evidence type="ECO:0000313" key="1">
    <source>
        <dbReference type="EMBL" id="RZS63079.1"/>
    </source>
</evidence>
<sequence>MDGTVVAIGAPETLPPTVRAVPCEPRDVVDAVRSVHDDVLLAVRDAKSRRVARSVRLALGAERIGILHTPTPYTAWIATVLMLGSMPADVALSRSAGVARAVSEVLRTRVVLSNVAALANPSPTLRQHLAGTFWRTRFLVDLTAGSVTALSGALDATSPLVVVARSAKPVVRDLEVGWPDRRVDVGVVEAGWKASRWVEVTTLDEVRWNEVSGQLRQERAPQCVSCDRPGSRPACLFCDIPLPSASTTQPAGAHA</sequence>
<accession>A0A4Q7MA27</accession>
<dbReference type="Proteomes" id="UP000293852">
    <property type="component" value="Unassembled WGS sequence"/>
</dbReference>
<proteinExistence type="predicted"/>
<organism evidence="1 2">
    <name type="scientific">Xylanimonas ulmi</name>
    <dbReference type="NCBI Taxonomy" id="228973"/>
    <lineage>
        <taxon>Bacteria</taxon>
        <taxon>Bacillati</taxon>
        <taxon>Actinomycetota</taxon>
        <taxon>Actinomycetes</taxon>
        <taxon>Micrococcales</taxon>
        <taxon>Promicromonosporaceae</taxon>
        <taxon>Xylanimonas</taxon>
    </lineage>
</organism>
<reference evidence="1 2" key="1">
    <citation type="submission" date="2019-02" db="EMBL/GenBank/DDBJ databases">
        <title>Sequencing the genomes of 1000 actinobacteria strains.</title>
        <authorList>
            <person name="Klenk H.-P."/>
        </authorList>
    </citation>
    <scope>NUCLEOTIDE SEQUENCE [LARGE SCALE GENOMIC DNA]</scope>
    <source>
        <strain evidence="1 2">DSM 16932</strain>
    </source>
</reference>
<comment type="caution">
    <text evidence="1">The sequence shown here is derived from an EMBL/GenBank/DDBJ whole genome shotgun (WGS) entry which is preliminary data.</text>
</comment>
<keyword evidence="2" id="KW-1185">Reference proteome</keyword>
<name>A0A4Q7MA27_9MICO</name>
<dbReference type="RefSeq" id="WP_130416489.1">
    <property type="nucleotide sequence ID" value="NZ_SGWX01000001.1"/>
</dbReference>
<dbReference type="EMBL" id="SGWX01000001">
    <property type="protein sequence ID" value="RZS63079.1"/>
    <property type="molecule type" value="Genomic_DNA"/>
</dbReference>
<dbReference type="OrthoDB" id="5147333at2"/>
<gene>
    <name evidence="1" type="ORF">EV386_3437</name>
</gene>
<protein>
    <submittedName>
        <fullName evidence="1">Uncharacterized protein</fullName>
    </submittedName>
</protein>